<comment type="caution">
    <text evidence="3">The sequence shown here is derived from an EMBL/GenBank/DDBJ whole genome shotgun (WGS) entry which is preliminary data.</text>
</comment>
<sequence>MCWGCRVRRHGTRRELIDPNAQLDSVEQVGSVCLWSAIQVKEAFRRLCLESHPDKCSNPALKSGAEAKFRLIKSAYDTILKGQAGYAPPPPGTAASASYAQAYYKAHHGVQPEGPIKCGGPFGGFATERDFYRHMFRATRNNPLALLVGGLACIPLISVAVSVANGNTGFIKKFANEGIFMFTQNRFKVNGRETVRGNPFSIRSDSGDHQEQSYIYKSDKFKHLRAGRAAEEAAVPETAPGAA</sequence>
<keyword evidence="1" id="KW-1133">Transmembrane helix</keyword>
<organism evidence="3 4">
    <name type="scientific">Haematococcus lacustris</name>
    <name type="common">Green alga</name>
    <name type="synonym">Haematococcus pluvialis</name>
    <dbReference type="NCBI Taxonomy" id="44745"/>
    <lineage>
        <taxon>Eukaryota</taxon>
        <taxon>Viridiplantae</taxon>
        <taxon>Chlorophyta</taxon>
        <taxon>core chlorophytes</taxon>
        <taxon>Chlorophyceae</taxon>
        <taxon>CS clade</taxon>
        <taxon>Chlamydomonadales</taxon>
        <taxon>Haematococcaceae</taxon>
        <taxon>Haematococcus</taxon>
    </lineage>
</organism>
<reference evidence="3 4" key="1">
    <citation type="submission" date="2020-02" db="EMBL/GenBank/DDBJ databases">
        <title>Draft genome sequence of Haematococcus lacustris strain NIES-144.</title>
        <authorList>
            <person name="Morimoto D."/>
            <person name="Nakagawa S."/>
            <person name="Yoshida T."/>
            <person name="Sawayama S."/>
        </authorList>
    </citation>
    <scope>NUCLEOTIDE SEQUENCE [LARGE SCALE GENOMIC DNA]</scope>
    <source>
        <strain evidence="3 4">NIES-144</strain>
    </source>
</reference>
<feature type="transmembrane region" description="Helical" evidence="1">
    <location>
        <begin position="144"/>
        <end position="164"/>
    </location>
</feature>
<protein>
    <submittedName>
        <fullName evidence="3">J domain-containing protein</fullName>
    </submittedName>
</protein>
<dbReference type="CDD" id="cd06257">
    <property type="entry name" value="DnaJ"/>
    <property type="match status" value="1"/>
</dbReference>
<dbReference type="Pfam" id="PF00226">
    <property type="entry name" value="DnaJ"/>
    <property type="match status" value="1"/>
</dbReference>
<dbReference type="Gene3D" id="1.10.287.110">
    <property type="entry name" value="DnaJ domain"/>
    <property type="match status" value="1"/>
</dbReference>
<gene>
    <name evidence="3" type="ORF">HaLaN_03359</name>
</gene>
<proteinExistence type="predicted"/>
<evidence type="ECO:0000259" key="2">
    <source>
        <dbReference type="PROSITE" id="PS50076"/>
    </source>
</evidence>
<dbReference type="AlphaFoldDB" id="A0A699YNC6"/>
<name>A0A699YNC6_HAELA</name>
<dbReference type="EMBL" id="BLLF01000159">
    <property type="protein sequence ID" value="GFH08406.1"/>
    <property type="molecule type" value="Genomic_DNA"/>
</dbReference>
<dbReference type="Proteomes" id="UP000485058">
    <property type="component" value="Unassembled WGS sequence"/>
</dbReference>
<feature type="domain" description="J" evidence="2">
    <location>
        <begin position="24"/>
        <end position="84"/>
    </location>
</feature>
<keyword evidence="4" id="KW-1185">Reference proteome</keyword>
<keyword evidence="1" id="KW-0472">Membrane</keyword>
<dbReference type="SMART" id="SM00271">
    <property type="entry name" value="DnaJ"/>
    <property type="match status" value="1"/>
</dbReference>
<evidence type="ECO:0000313" key="4">
    <source>
        <dbReference type="Proteomes" id="UP000485058"/>
    </source>
</evidence>
<dbReference type="PROSITE" id="PS50076">
    <property type="entry name" value="DNAJ_2"/>
    <property type="match status" value="1"/>
</dbReference>
<evidence type="ECO:0000313" key="3">
    <source>
        <dbReference type="EMBL" id="GFH08406.1"/>
    </source>
</evidence>
<dbReference type="SUPFAM" id="SSF46565">
    <property type="entry name" value="Chaperone J-domain"/>
    <property type="match status" value="1"/>
</dbReference>
<keyword evidence="1" id="KW-0812">Transmembrane</keyword>
<accession>A0A699YNC6</accession>
<evidence type="ECO:0000256" key="1">
    <source>
        <dbReference type="SAM" id="Phobius"/>
    </source>
</evidence>
<dbReference type="InterPro" id="IPR036869">
    <property type="entry name" value="J_dom_sf"/>
</dbReference>
<dbReference type="InterPro" id="IPR001623">
    <property type="entry name" value="DnaJ_domain"/>
</dbReference>